<sequence>MLDHIGFPVSDLARSRAFYVAALAPLGFGVQWEVTPEMSGGDSHVGFGPPGRPHFWIGTGRPLQGRLHVALVAVDRPAVDAFHAAALAAGGTDNGPPGIRAHYHPDYYGAFVLDPDGHNVEAVCHRPA</sequence>
<reference evidence="2 3" key="1">
    <citation type="submission" date="2023-07" db="EMBL/GenBank/DDBJ databases">
        <title>Genomic Encyclopedia of Type Strains, Phase IV (KMG-IV): sequencing the most valuable type-strain genomes for metagenomic binning, comparative biology and taxonomic classification.</title>
        <authorList>
            <person name="Goeker M."/>
        </authorList>
    </citation>
    <scope>NUCLEOTIDE SEQUENCE [LARGE SCALE GENOMIC DNA]</scope>
    <source>
        <strain evidence="2 3">DSM 19619</strain>
    </source>
</reference>
<dbReference type="InterPro" id="IPR037523">
    <property type="entry name" value="VOC_core"/>
</dbReference>
<name>A0ABU0J455_9HYPH</name>
<dbReference type="RefSeq" id="WP_307271205.1">
    <property type="nucleotide sequence ID" value="NZ_JAUSVX010000003.1"/>
</dbReference>
<dbReference type="SUPFAM" id="SSF54593">
    <property type="entry name" value="Glyoxalase/Bleomycin resistance protein/Dihydroxybiphenyl dioxygenase"/>
    <property type="match status" value="1"/>
</dbReference>
<proteinExistence type="predicted"/>
<dbReference type="PANTHER" id="PTHR35006">
    <property type="entry name" value="GLYOXALASE FAMILY PROTEIN (AFU_ORTHOLOGUE AFUA_5G14830)"/>
    <property type="match status" value="1"/>
</dbReference>
<feature type="domain" description="VOC" evidence="1">
    <location>
        <begin position="1"/>
        <end position="125"/>
    </location>
</feature>
<evidence type="ECO:0000313" key="3">
    <source>
        <dbReference type="Proteomes" id="UP001242480"/>
    </source>
</evidence>
<organism evidence="2 3">
    <name type="scientific">Labrys wisconsinensis</name>
    <dbReference type="NCBI Taxonomy" id="425677"/>
    <lineage>
        <taxon>Bacteria</taxon>
        <taxon>Pseudomonadati</taxon>
        <taxon>Pseudomonadota</taxon>
        <taxon>Alphaproteobacteria</taxon>
        <taxon>Hyphomicrobiales</taxon>
        <taxon>Xanthobacteraceae</taxon>
        <taxon>Labrys</taxon>
    </lineage>
</organism>
<dbReference type="PANTHER" id="PTHR35006:SF2">
    <property type="entry name" value="GLYOXALASE FAMILY PROTEIN (AFU_ORTHOLOGUE AFUA_5G14830)"/>
    <property type="match status" value="1"/>
</dbReference>
<evidence type="ECO:0000313" key="2">
    <source>
        <dbReference type="EMBL" id="MDQ0469058.1"/>
    </source>
</evidence>
<dbReference type="EMBL" id="JAUSVX010000003">
    <property type="protein sequence ID" value="MDQ0469058.1"/>
    <property type="molecule type" value="Genomic_DNA"/>
</dbReference>
<evidence type="ECO:0000259" key="1">
    <source>
        <dbReference type="PROSITE" id="PS51819"/>
    </source>
</evidence>
<protein>
    <submittedName>
        <fullName evidence="2">Catechol 2,3-dioxygenase-like lactoylglutathione lyase family enzyme</fullName>
    </submittedName>
</protein>
<dbReference type="Proteomes" id="UP001242480">
    <property type="component" value="Unassembled WGS sequence"/>
</dbReference>
<dbReference type="Pfam" id="PF00903">
    <property type="entry name" value="Glyoxalase"/>
    <property type="match status" value="1"/>
</dbReference>
<gene>
    <name evidence="2" type="ORF">QO011_002069</name>
</gene>
<accession>A0ABU0J455</accession>
<dbReference type="Gene3D" id="3.10.180.10">
    <property type="entry name" value="2,3-Dihydroxybiphenyl 1,2-Dioxygenase, domain 1"/>
    <property type="match status" value="1"/>
</dbReference>
<dbReference type="InterPro" id="IPR029068">
    <property type="entry name" value="Glyas_Bleomycin-R_OHBP_Dase"/>
</dbReference>
<dbReference type="InterPro" id="IPR004360">
    <property type="entry name" value="Glyas_Fos-R_dOase_dom"/>
</dbReference>
<comment type="caution">
    <text evidence="2">The sequence shown here is derived from an EMBL/GenBank/DDBJ whole genome shotgun (WGS) entry which is preliminary data.</text>
</comment>
<dbReference type="PROSITE" id="PS51819">
    <property type="entry name" value="VOC"/>
    <property type="match status" value="1"/>
</dbReference>
<keyword evidence="3" id="KW-1185">Reference proteome</keyword>
<dbReference type="CDD" id="cd07262">
    <property type="entry name" value="VOC_like"/>
    <property type="match status" value="1"/>
</dbReference>